<gene>
    <name evidence="2" type="ORF">AF333_10165</name>
    <name evidence="3" type="ORF">SAMN04487909_103262</name>
</gene>
<dbReference type="AlphaFoldDB" id="A0A0D1XU02"/>
<feature type="coiled-coil region" evidence="1">
    <location>
        <begin position="44"/>
        <end position="110"/>
    </location>
</feature>
<reference evidence="2 4" key="1">
    <citation type="submission" date="2015-07" db="EMBL/GenBank/DDBJ databases">
        <title>Fjat-14205 dsm 2895.</title>
        <authorList>
            <person name="Liu B."/>
            <person name="Wang J."/>
            <person name="Zhu Y."/>
            <person name="Liu G."/>
            <person name="Chen Q."/>
            <person name="Chen Z."/>
            <person name="Lan J."/>
            <person name="Che J."/>
            <person name="Ge C."/>
            <person name="Shi H."/>
            <person name="Pan Z."/>
            <person name="Liu X."/>
        </authorList>
    </citation>
    <scope>NUCLEOTIDE SEQUENCE [LARGE SCALE GENOMIC DNA]</scope>
    <source>
        <strain evidence="2 4">DSM 2895</strain>
    </source>
</reference>
<dbReference type="OrthoDB" id="2680021at2"/>
<evidence type="ECO:0000313" key="2">
    <source>
        <dbReference type="EMBL" id="KON95791.1"/>
    </source>
</evidence>
<dbReference type="PATRIC" id="fig|47500.8.peg.6821"/>
<evidence type="ECO:0000313" key="3">
    <source>
        <dbReference type="EMBL" id="SDI37733.1"/>
    </source>
</evidence>
<dbReference type="Pfam" id="PF19610">
    <property type="entry name" value="DUF6115"/>
    <property type="match status" value="1"/>
</dbReference>
<evidence type="ECO:0000256" key="1">
    <source>
        <dbReference type="SAM" id="Coils"/>
    </source>
</evidence>
<dbReference type="Gene3D" id="1.20.5.1700">
    <property type="match status" value="1"/>
</dbReference>
<protein>
    <recommendedName>
        <fullName evidence="6">DUF2802 domain-containing protein</fullName>
    </recommendedName>
</protein>
<dbReference type="InterPro" id="IPR046118">
    <property type="entry name" value="DUF6115"/>
</dbReference>
<keyword evidence="4" id="KW-1185">Reference proteome</keyword>
<accession>A0A0D1XU02</accession>
<evidence type="ECO:0008006" key="6">
    <source>
        <dbReference type="Google" id="ProtNLM"/>
    </source>
</evidence>
<evidence type="ECO:0000313" key="4">
    <source>
        <dbReference type="Proteomes" id="UP000037269"/>
    </source>
</evidence>
<dbReference type="GeneID" id="42305565"/>
<dbReference type="RefSeq" id="WP_043065957.1">
    <property type="nucleotide sequence ID" value="NZ_BJOA01000031.1"/>
</dbReference>
<sequence>MMTDIWLSALTIIVLLLALRLLKSGNGKQIEQEESAEGKFHTLITEFERENSELVRSIAQVKRMTDTQLTGVKEELASLQRQVGELMRQKEELLENIEQLQSSIGEFSKTTTTSTVAPLPQFLKDEYKDIPQLYAQGMSSLEIARKLGMGDGEVKIVIQMLKKQGFLAAE</sequence>
<dbReference type="Proteomes" id="UP000037269">
    <property type="component" value="Unassembled WGS sequence"/>
</dbReference>
<dbReference type="Proteomes" id="UP000182836">
    <property type="component" value="Unassembled WGS sequence"/>
</dbReference>
<dbReference type="EMBL" id="FNED01000003">
    <property type="protein sequence ID" value="SDI37733.1"/>
    <property type="molecule type" value="Genomic_DNA"/>
</dbReference>
<dbReference type="STRING" id="47500.AF333_10165"/>
<proteinExistence type="predicted"/>
<name>A0A0D1XU02_ANEMI</name>
<dbReference type="EMBL" id="LGUG01000004">
    <property type="protein sequence ID" value="KON95791.1"/>
    <property type="molecule type" value="Genomic_DNA"/>
</dbReference>
<keyword evidence="1" id="KW-0175">Coiled coil</keyword>
<reference evidence="3 5" key="2">
    <citation type="submission" date="2016-10" db="EMBL/GenBank/DDBJ databases">
        <authorList>
            <person name="de Groot N.N."/>
        </authorList>
    </citation>
    <scope>NUCLEOTIDE SEQUENCE [LARGE SCALE GENOMIC DNA]</scope>
    <source>
        <strain evidence="3 5">DSM 2895</strain>
    </source>
</reference>
<organism evidence="2 4">
    <name type="scientific">Aneurinibacillus migulanus</name>
    <name type="common">Bacillus migulanus</name>
    <dbReference type="NCBI Taxonomy" id="47500"/>
    <lineage>
        <taxon>Bacteria</taxon>
        <taxon>Bacillati</taxon>
        <taxon>Bacillota</taxon>
        <taxon>Bacilli</taxon>
        <taxon>Bacillales</taxon>
        <taxon>Paenibacillaceae</taxon>
        <taxon>Aneurinibacillus group</taxon>
        <taxon>Aneurinibacillus</taxon>
    </lineage>
</organism>
<evidence type="ECO:0000313" key="5">
    <source>
        <dbReference type="Proteomes" id="UP000182836"/>
    </source>
</evidence>